<dbReference type="RefSeq" id="WP_217281779.1">
    <property type="nucleotide sequence ID" value="NZ_CBCSGW010000001.1"/>
</dbReference>
<dbReference type="NCBIfam" id="TIGR01751">
    <property type="entry name" value="crot-CoA-red"/>
    <property type="match status" value="1"/>
</dbReference>
<organism evidence="6 7">
    <name type="scientific">Kibdelosporangium persicum</name>
    <dbReference type="NCBI Taxonomy" id="2698649"/>
    <lineage>
        <taxon>Bacteria</taxon>
        <taxon>Bacillati</taxon>
        <taxon>Actinomycetota</taxon>
        <taxon>Actinomycetes</taxon>
        <taxon>Pseudonocardiales</taxon>
        <taxon>Pseudonocardiaceae</taxon>
        <taxon>Kibdelosporangium</taxon>
    </lineage>
</organism>
<evidence type="ECO:0000256" key="2">
    <source>
        <dbReference type="ARBA" id="ARBA00022490"/>
    </source>
</evidence>
<evidence type="ECO:0000313" key="7">
    <source>
        <dbReference type="Proteomes" id="UP000763557"/>
    </source>
</evidence>
<dbReference type="EMBL" id="JAAATY010000054">
    <property type="protein sequence ID" value="NRN71185.1"/>
    <property type="molecule type" value="Genomic_DNA"/>
</dbReference>
<proteinExistence type="predicted"/>
<protein>
    <submittedName>
        <fullName evidence="6">Crotonyl-CoA reductive carboxylase</fullName>
    </submittedName>
</protein>
<dbReference type="InterPro" id="IPR013154">
    <property type="entry name" value="ADH-like_N"/>
</dbReference>
<dbReference type="InterPro" id="IPR013149">
    <property type="entry name" value="ADH-like_C"/>
</dbReference>
<keyword evidence="3" id="KW-0521">NADP</keyword>
<accession>A0ABX2FIF8</accession>
<keyword evidence="7" id="KW-1185">Reference proteome</keyword>
<keyword evidence="4" id="KW-0007">Acetylation</keyword>
<dbReference type="Proteomes" id="UP000763557">
    <property type="component" value="Unassembled WGS sequence"/>
</dbReference>
<dbReference type="SMART" id="SM00829">
    <property type="entry name" value="PKS_ER"/>
    <property type="match status" value="1"/>
</dbReference>
<dbReference type="CDD" id="cd08246">
    <property type="entry name" value="crotonyl_coA_red"/>
    <property type="match status" value="1"/>
</dbReference>
<sequence length="443" mass="48085">MSPADHSPFSEGGLLERIPAMVKPCYELGDIPPMGSVPEQMYASVIRPERYGPPVDAFEIERLPVPELGRGQILVLVMAAGINYNNVWSALGSPLDVIAARAKAGDLSGFHIGGSEGSGVVWAVGEGVRDVKVGSEVVLSGLQWDETAADIRLGADPVLSTTQAVWGYENNYGSFAQFTVVDEYQCHPKPANLTWEEAACFMLTGATAYRQLLGWPPHTVRPGDPVLIWGGAGGLGSMAIQIVRLYGGIPIAVISDESRAEHCMRLGAEGVINRKEFDHWGRLPDVLDDEAMARWTHGARTFGRRIWDILGERRSPRIVLEHSGQDTIPTSMYVCDSGGMVVICGGTSGYNADLDLRHLWMRQKRLQGSHYANSRECREVTELVGSGRLDPCLSWCGELADVGRAHQLMRDNVHPPGNMAVLVNAPHTGLRDLESTLAALTPA</sequence>
<dbReference type="InterPro" id="IPR051603">
    <property type="entry name" value="Zinc-ADH_QOR/CCCR"/>
</dbReference>
<name>A0ABX2FIF8_9PSEU</name>
<evidence type="ECO:0000256" key="3">
    <source>
        <dbReference type="ARBA" id="ARBA00022857"/>
    </source>
</evidence>
<dbReference type="Pfam" id="PF08240">
    <property type="entry name" value="ADH_N"/>
    <property type="match status" value="1"/>
</dbReference>
<dbReference type="InterPro" id="IPR002364">
    <property type="entry name" value="Quin_OxRdtase/zeta-crystal_CS"/>
</dbReference>
<dbReference type="PANTHER" id="PTHR44154">
    <property type="entry name" value="QUINONE OXIDOREDUCTASE"/>
    <property type="match status" value="1"/>
</dbReference>
<keyword evidence="2" id="KW-0963">Cytoplasm</keyword>
<comment type="subcellular location">
    <subcellularLocation>
        <location evidence="1">Cytoplasm</location>
    </subcellularLocation>
</comment>
<feature type="domain" description="Enoyl reductase (ER)" evidence="5">
    <location>
        <begin position="52"/>
        <end position="421"/>
    </location>
</feature>
<dbReference type="PROSITE" id="PS01162">
    <property type="entry name" value="QOR_ZETA_CRYSTAL"/>
    <property type="match status" value="1"/>
</dbReference>
<evidence type="ECO:0000259" key="5">
    <source>
        <dbReference type="SMART" id="SM00829"/>
    </source>
</evidence>
<evidence type="ECO:0000256" key="1">
    <source>
        <dbReference type="ARBA" id="ARBA00004496"/>
    </source>
</evidence>
<evidence type="ECO:0000313" key="6">
    <source>
        <dbReference type="EMBL" id="NRN71185.1"/>
    </source>
</evidence>
<dbReference type="InterPro" id="IPR010085">
    <property type="entry name" value="Crot_CoA_red"/>
</dbReference>
<comment type="caution">
    <text evidence="6">The sequence shown here is derived from an EMBL/GenBank/DDBJ whole genome shotgun (WGS) entry which is preliminary data.</text>
</comment>
<dbReference type="PANTHER" id="PTHR44154:SF1">
    <property type="entry name" value="QUINONE OXIDOREDUCTASE"/>
    <property type="match status" value="1"/>
</dbReference>
<dbReference type="InterPro" id="IPR020843">
    <property type="entry name" value="ER"/>
</dbReference>
<gene>
    <name evidence="6" type="ORF">GC106_84600</name>
</gene>
<dbReference type="Pfam" id="PF00107">
    <property type="entry name" value="ADH_zinc_N"/>
    <property type="match status" value="1"/>
</dbReference>
<reference evidence="6 7" key="1">
    <citation type="submission" date="2020-01" db="EMBL/GenBank/DDBJ databases">
        <title>Kibdelosporangium persica a novel Actinomycetes from a hot desert in Iran.</title>
        <authorList>
            <person name="Safaei N."/>
            <person name="Zaburannyi N."/>
            <person name="Mueller R."/>
            <person name="Wink J."/>
        </authorList>
    </citation>
    <scope>NUCLEOTIDE SEQUENCE [LARGE SCALE GENOMIC DNA]</scope>
    <source>
        <strain evidence="6 7">4NS15</strain>
    </source>
</reference>
<evidence type="ECO:0000256" key="4">
    <source>
        <dbReference type="ARBA" id="ARBA00022990"/>
    </source>
</evidence>